<comment type="caution">
    <text evidence="1">The sequence shown here is derived from an EMBL/GenBank/DDBJ whole genome shotgun (WGS) entry which is preliminary data.</text>
</comment>
<dbReference type="AlphaFoldDB" id="A0A7X1DFB4"/>
<accession>A0A7X1DFB4</accession>
<proteinExistence type="predicted"/>
<dbReference type="Proteomes" id="UP000558070">
    <property type="component" value="Unassembled WGS sequence"/>
</dbReference>
<dbReference type="EMBL" id="JAARZO010000005">
    <property type="protein sequence ID" value="MBC2288604.1"/>
    <property type="molecule type" value="Genomic_DNA"/>
</dbReference>
<reference evidence="1 2" key="1">
    <citation type="submission" date="2020-03" db="EMBL/GenBank/DDBJ databases">
        <title>Soil Listeria distribution.</title>
        <authorList>
            <person name="Liao J."/>
            <person name="Wiedmann M."/>
        </authorList>
    </citation>
    <scope>NUCLEOTIDE SEQUENCE [LARGE SCALE GENOMIC DNA]</scope>
    <source>
        <strain evidence="1 2">FSL L7-0072</strain>
    </source>
</reference>
<organism evidence="1 2">
    <name type="scientific">Listeria farberi</name>
    <dbReference type="NCBI Taxonomy" id="2713500"/>
    <lineage>
        <taxon>Bacteria</taxon>
        <taxon>Bacillati</taxon>
        <taxon>Bacillota</taxon>
        <taxon>Bacilli</taxon>
        <taxon>Bacillales</taxon>
        <taxon>Listeriaceae</taxon>
        <taxon>Listeria</taxon>
    </lineage>
</organism>
<name>A0A7X1DFB4_9LIST</name>
<dbReference type="RefSeq" id="WP_149068657.1">
    <property type="nucleotide sequence ID" value="NZ_JAARZO010000005.1"/>
</dbReference>
<dbReference type="GO" id="GO:0003677">
    <property type="term" value="F:DNA binding"/>
    <property type="evidence" value="ECO:0007669"/>
    <property type="project" value="InterPro"/>
</dbReference>
<dbReference type="SUPFAM" id="SSF47413">
    <property type="entry name" value="lambda repressor-like DNA-binding domains"/>
    <property type="match status" value="1"/>
</dbReference>
<gene>
    <name evidence="1" type="ORF">HCB47_13365</name>
</gene>
<protein>
    <submittedName>
        <fullName evidence="1">XRE family transcriptional regulator</fullName>
    </submittedName>
</protein>
<sequence length="76" mass="8607">MNGIIQKFLRRYGTTMYQVAKETGLSKATIESANKKSVDQMSAKNIRLIAENVELSPGNVLNELYKIEKDDENNEN</sequence>
<evidence type="ECO:0000313" key="1">
    <source>
        <dbReference type="EMBL" id="MBC2288604.1"/>
    </source>
</evidence>
<evidence type="ECO:0000313" key="2">
    <source>
        <dbReference type="Proteomes" id="UP000558070"/>
    </source>
</evidence>
<dbReference type="InterPro" id="IPR010982">
    <property type="entry name" value="Lambda_DNA-bd_dom_sf"/>
</dbReference>